<organism evidence="2 3">
    <name type="scientific">Zea mays</name>
    <name type="common">Maize</name>
    <dbReference type="NCBI Taxonomy" id="4577"/>
    <lineage>
        <taxon>Eukaryota</taxon>
        <taxon>Viridiplantae</taxon>
        <taxon>Streptophyta</taxon>
        <taxon>Embryophyta</taxon>
        <taxon>Tracheophyta</taxon>
        <taxon>Spermatophyta</taxon>
        <taxon>Magnoliopsida</taxon>
        <taxon>Liliopsida</taxon>
        <taxon>Poales</taxon>
        <taxon>Poaceae</taxon>
        <taxon>PACMAD clade</taxon>
        <taxon>Panicoideae</taxon>
        <taxon>Andropogonodae</taxon>
        <taxon>Andropogoneae</taxon>
        <taxon>Tripsacinae</taxon>
        <taxon>Zea</taxon>
    </lineage>
</organism>
<reference evidence="2" key="3">
    <citation type="submission" date="2021-05" db="UniProtKB">
        <authorList>
            <consortium name="EnsemblPlants"/>
        </authorList>
    </citation>
    <scope>IDENTIFICATION</scope>
    <source>
        <strain evidence="2">cv. B73</strain>
    </source>
</reference>
<dbReference type="Proteomes" id="UP000007305">
    <property type="component" value="Chromosome 1"/>
</dbReference>
<feature type="region of interest" description="Disordered" evidence="1">
    <location>
        <begin position="93"/>
        <end position="112"/>
    </location>
</feature>
<evidence type="ECO:0000256" key="1">
    <source>
        <dbReference type="SAM" id="MobiDB-lite"/>
    </source>
</evidence>
<evidence type="ECO:0000313" key="3">
    <source>
        <dbReference type="Proteomes" id="UP000007305"/>
    </source>
</evidence>
<dbReference type="AlphaFoldDB" id="A0A804M504"/>
<keyword evidence="3" id="KW-1185">Reference proteome</keyword>
<protein>
    <submittedName>
        <fullName evidence="2">Uncharacterized protein</fullName>
    </submittedName>
</protein>
<feature type="compositionally biased region" description="Polar residues" evidence="1">
    <location>
        <begin position="32"/>
        <end position="52"/>
    </location>
</feature>
<dbReference type="InParanoid" id="A0A804M504"/>
<feature type="region of interest" description="Disordered" evidence="1">
    <location>
        <begin position="1"/>
        <end position="66"/>
    </location>
</feature>
<name>A0A804M504_MAIZE</name>
<reference evidence="3" key="1">
    <citation type="submission" date="2015-12" db="EMBL/GenBank/DDBJ databases">
        <title>Update maize B73 reference genome by single molecule sequencing technologies.</title>
        <authorList>
            <consortium name="Maize Genome Sequencing Project"/>
            <person name="Ware D."/>
        </authorList>
    </citation>
    <scope>NUCLEOTIDE SEQUENCE [LARGE SCALE GENOMIC DNA]</scope>
    <source>
        <strain evidence="3">cv. B73</strain>
    </source>
</reference>
<reference evidence="2" key="2">
    <citation type="submission" date="2019-07" db="EMBL/GenBank/DDBJ databases">
        <authorList>
            <person name="Seetharam A."/>
            <person name="Woodhouse M."/>
            <person name="Cannon E."/>
        </authorList>
    </citation>
    <scope>NUCLEOTIDE SEQUENCE [LARGE SCALE GENOMIC DNA]</scope>
    <source>
        <strain evidence="2">cv. B73</strain>
    </source>
</reference>
<dbReference type="EnsemblPlants" id="Zm00001eb059580_T001">
    <property type="protein sequence ID" value="Zm00001eb059580_P001"/>
    <property type="gene ID" value="Zm00001eb059580"/>
</dbReference>
<proteinExistence type="predicted"/>
<evidence type="ECO:0000313" key="2">
    <source>
        <dbReference type="EnsemblPlants" id="Zm00001eb059580_P001"/>
    </source>
</evidence>
<sequence>MARAIPQLGPVKEQNLGVQAQHEDERSRQPPCFSSATANRHSATARFHSSCTPHARARHSPVPRPCLPTRPLILTWPVGCGRLTGRLASRWLPEHGHVSPPRRSPRQRAHASPANFVPQVALPPMPAVPAVTVPQMTLPPMPAAPKVAVPLPPMPAIPSVLPKLTLPPMPAVVPSVVPKVALPPMPSVPTVNVPMPFAAPPPSA</sequence>
<dbReference type="Gramene" id="Zm00001eb059580_T001">
    <property type="protein sequence ID" value="Zm00001eb059580_P001"/>
    <property type="gene ID" value="Zm00001eb059580"/>
</dbReference>
<accession>A0A804M504</accession>